<sequence>MGFAAEANPDEKSSIASTHRKTNRRPSEVRDPNKKSALISSGTAMKPLRGKARPPPPLDVSASSIRNAARYISRSSPSSGDTGAEKPPVGLVSDASSSMTDLWGNSDSRNIGFVDEEEIFNMPGLVNSMAEGMLLTPPAMKSGFKWDDIDHDHDHDDYVYLDLWGKSKP</sequence>
<keyword evidence="3" id="KW-1185">Reference proteome</keyword>
<dbReference type="Proteomes" id="UP000250235">
    <property type="component" value="Unassembled WGS sequence"/>
</dbReference>
<protein>
    <submittedName>
        <fullName evidence="2">Dehydration-responsive element-binding protein 1F-like</fullName>
    </submittedName>
</protein>
<evidence type="ECO:0000313" key="3">
    <source>
        <dbReference type="Proteomes" id="UP000250235"/>
    </source>
</evidence>
<feature type="region of interest" description="Disordered" evidence="1">
    <location>
        <begin position="1"/>
        <end position="107"/>
    </location>
</feature>
<proteinExistence type="predicted"/>
<organism evidence="2 3">
    <name type="scientific">Dorcoceras hygrometricum</name>
    <dbReference type="NCBI Taxonomy" id="472368"/>
    <lineage>
        <taxon>Eukaryota</taxon>
        <taxon>Viridiplantae</taxon>
        <taxon>Streptophyta</taxon>
        <taxon>Embryophyta</taxon>
        <taxon>Tracheophyta</taxon>
        <taxon>Spermatophyta</taxon>
        <taxon>Magnoliopsida</taxon>
        <taxon>eudicotyledons</taxon>
        <taxon>Gunneridae</taxon>
        <taxon>Pentapetalae</taxon>
        <taxon>asterids</taxon>
        <taxon>lamiids</taxon>
        <taxon>Lamiales</taxon>
        <taxon>Gesneriaceae</taxon>
        <taxon>Didymocarpoideae</taxon>
        <taxon>Trichosporeae</taxon>
        <taxon>Loxocarpinae</taxon>
        <taxon>Dorcoceras</taxon>
    </lineage>
</organism>
<reference evidence="2 3" key="1">
    <citation type="journal article" date="2015" name="Proc. Natl. Acad. Sci. U.S.A.">
        <title>The resurrection genome of Boea hygrometrica: A blueprint for survival of dehydration.</title>
        <authorList>
            <person name="Xiao L."/>
            <person name="Yang G."/>
            <person name="Zhang L."/>
            <person name="Yang X."/>
            <person name="Zhao S."/>
            <person name="Ji Z."/>
            <person name="Zhou Q."/>
            <person name="Hu M."/>
            <person name="Wang Y."/>
            <person name="Chen M."/>
            <person name="Xu Y."/>
            <person name="Jin H."/>
            <person name="Xiao X."/>
            <person name="Hu G."/>
            <person name="Bao F."/>
            <person name="Hu Y."/>
            <person name="Wan P."/>
            <person name="Li L."/>
            <person name="Deng X."/>
            <person name="Kuang T."/>
            <person name="Xiang C."/>
            <person name="Zhu J.K."/>
            <person name="Oliver M.J."/>
            <person name="He Y."/>
        </authorList>
    </citation>
    <scope>NUCLEOTIDE SEQUENCE [LARGE SCALE GENOMIC DNA]</scope>
    <source>
        <strain evidence="3">cv. XS01</strain>
    </source>
</reference>
<gene>
    <name evidence="2" type="ORF">F511_05220</name>
</gene>
<evidence type="ECO:0000256" key="1">
    <source>
        <dbReference type="SAM" id="MobiDB-lite"/>
    </source>
</evidence>
<feature type="compositionally biased region" description="Basic and acidic residues" evidence="1">
    <location>
        <begin position="25"/>
        <end position="34"/>
    </location>
</feature>
<accession>A0A2Z7CQZ2</accession>
<feature type="compositionally biased region" description="Polar residues" evidence="1">
    <location>
        <begin position="94"/>
        <end position="107"/>
    </location>
</feature>
<evidence type="ECO:0000313" key="2">
    <source>
        <dbReference type="EMBL" id="KZV47169.1"/>
    </source>
</evidence>
<dbReference type="AlphaFoldDB" id="A0A2Z7CQZ2"/>
<name>A0A2Z7CQZ2_9LAMI</name>
<dbReference type="EMBL" id="KQ995304">
    <property type="protein sequence ID" value="KZV47169.1"/>
    <property type="molecule type" value="Genomic_DNA"/>
</dbReference>
<dbReference type="OrthoDB" id="676764at2759"/>